<dbReference type="GO" id="GO:0016491">
    <property type="term" value="F:oxidoreductase activity"/>
    <property type="evidence" value="ECO:0007669"/>
    <property type="project" value="UniProtKB-KW"/>
</dbReference>
<dbReference type="InParanoid" id="A0A136IUB4"/>
<organism evidence="4 5">
    <name type="scientific">Microdochium bolleyi</name>
    <dbReference type="NCBI Taxonomy" id="196109"/>
    <lineage>
        <taxon>Eukaryota</taxon>
        <taxon>Fungi</taxon>
        <taxon>Dikarya</taxon>
        <taxon>Ascomycota</taxon>
        <taxon>Pezizomycotina</taxon>
        <taxon>Sordariomycetes</taxon>
        <taxon>Xylariomycetidae</taxon>
        <taxon>Xylariales</taxon>
        <taxon>Microdochiaceae</taxon>
        <taxon>Microdochium</taxon>
    </lineage>
</organism>
<dbReference type="EMBL" id="KQ964258">
    <property type="protein sequence ID" value="KXJ88481.1"/>
    <property type="molecule type" value="Genomic_DNA"/>
</dbReference>
<evidence type="ECO:0000313" key="5">
    <source>
        <dbReference type="Proteomes" id="UP000070501"/>
    </source>
</evidence>
<keyword evidence="1" id="KW-0479">Metal-binding</keyword>
<dbReference type="Proteomes" id="UP000070501">
    <property type="component" value="Unassembled WGS sequence"/>
</dbReference>
<dbReference type="PROSITE" id="PS51257">
    <property type="entry name" value="PROKAR_LIPOPROTEIN"/>
    <property type="match status" value="1"/>
</dbReference>
<dbReference type="InterPro" id="IPR044862">
    <property type="entry name" value="Pro_4_hyd_alph_FE2OG_OXY"/>
</dbReference>
<feature type="region of interest" description="Disordered" evidence="2">
    <location>
        <begin position="23"/>
        <end position="51"/>
    </location>
</feature>
<dbReference type="STRING" id="196109.A0A136IUB4"/>
<keyword evidence="1" id="KW-0408">Iron</keyword>
<feature type="domain" description="Fe2OG dioxygenase" evidence="3">
    <location>
        <begin position="127"/>
        <end position="226"/>
    </location>
</feature>
<proteinExistence type="inferred from homology"/>
<evidence type="ECO:0000256" key="2">
    <source>
        <dbReference type="SAM" id="MobiDB-lite"/>
    </source>
</evidence>
<dbReference type="PROSITE" id="PS51471">
    <property type="entry name" value="FE2OG_OXY"/>
    <property type="match status" value="1"/>
</dbReference>
<reference evidence="5" key="1">
    <citation type="submission" date="2016-02" db="EMBL/GenBank/DDBJ databases">
        <title>Draft genome sequence of Microdochium bolleyi, a fungal endophyte of beachgrass.</title>
        <authorList>
            <consortium name="DOE Joint Genome Institute"/>
            <person name="David A.S."/>
            <person name="May G."/>
            <person name="Haridas S."/>
            <person name="Lim J."/>
            <person name="Wang M."/>
            <person name="Labutti K."/>
            <person name="Lipzen A."/>
            <person name="Barry K."/>
            <person name="Grigoriev I.V."/>
        </authorList>
    </citation>
    <scope>NUCLEOTIDE SEQUENCE [LARGE SCALE GENOMIC DNA]</scope>
    <source>
        <strain evidence="5">J235TASD1</strain>
    </source>
</reference>
<protein>
    <recommendedName>
        <fullName evidence="3">Fe2OG dioxygenase domain-containing protein</fullName>
    </recommendedName>
</protein>
<dbReference type="Gene3D" id="2.60.120.620">
    <property type="entry name" value="q2cbj1_9rhob like domain"/>
    <property type="match status" value="1"/>
</dbReference>
<evidence type="ECO:0000313" key="4">
    <source>
        <dbReference type="EMBL" id="KXJ88481.1"/>
    </source>
</evidence>
<sequence length="433" mass="47480">MDDISKALRDFLSSHGASTFSCGGSIPMKPSHAPGQDQHQHPHSCPPVTARWTGTGGDHHITFPLEGEDAARLPALVRDCVPATFGKDDEDVLDPTYRSAVAMDTSKFAVDFDPYILGIQGLRQSVVAELYKLNIYESPSGFFKSHVDTPRHETQFGSLVVCLPHPHQGGGLVVRHAGKDVTFDWSSTEGAVQWAAFYSDCEHEILNVTEGARVTLTYNLYARTHPADLEGLLGQELAPVDVQSLPLYEVVRAAMADPAYKTEGGTLGVFCSHAYPLSHEQTKVPIWPEDGEAIDIPNTSMVLKGTDLAVVSVFKALGMVVQVKSILQGKNTLRHCYFYHGDDEDWPGDRQSDHLGQTLVTEEGGHDCAEIEHIMEAFGDELRDVTWLTDVKHNDGHFVHLTYGNEPGVMKHYTQAAILVTVPPSAERSRLSS</sequence>
<dbReference type="OrthoDB" id="27483at2759"/>
<dbReference type="Pfam" id="PF13640">
    <property type="entry name" value="2OG-FeII_Oxy_3"/>
    <property type="match status" value="1"/>
</dbReference>
<keyword evidence="5" id="KW-1185">Reference proteome</keyword>
<evidence type="ECO:0000256" key="1">
    <source>
        <dbReference type="RuleBase" id="RU003682"/>
    </source>
</evidence>
<accession>A0A136IUB4</accession>
<gene>
    <name evidence="4" type="ORF">Micbo1qcDRAFT_207207</name>
</gene>
<dbReference type="PANTHER" id="PTHR33099:SF7">
    <property type="entry name" value="MYND-TYPE DOMAIN-CONTAINING PROTEIN"/>
    <property type="match status" value="1"/>
</dbReference>
<dbReference type="GO" id="GO:0046872">
    <property type="term" value="F:metal ion binding"/>
    <property type="evidence" value="ECO:0007669"/>
    <property type="project" value="UniProtKB-KW"/>
</dbReference>
<keyword evidence="1" id="KW-0560">Oxidoreductase</keyword>
<comment type="similarity">
    <text evidence="1">Belongs to the iron/ascorbate-dependent oxidoreductase family.</text>
</comment>
<evidence type="ECO:0000259" key="3">
    <source>
        <dbReference type="PROSITE" id="PS51471"/>
    </source>
</evidence>
<dbReference type="PANTHER" id="PTHR33099">
    <property type="entry name" value="FE2OG DIOXYGENASE DOMAIN-CONTAINING PROTEIN"/>
    <property type="match status" value="1"/>
</dbReference>
<dbReference type="AlphaFoldDB" id="A0A136IUB4"/>
<name>A0A136IUB4_9PEZI</name>
<dbReference type="InterPro" id="IPR005123">
    <property type="entry name" value="Oxoglu/Fe-dep_dioxygenase_dom"/>
</dbReference>